<evidence type="ECO:0000256" key="11">
    <source>
        <dbReference type="RuleBase" id="RU003357"/>
    </source>
</evidence>
<dbReference type="PANTHER" id="PTHR30069">
    <property type="entry name" value="TONB-DEPENDENT OUTER MEMBRANE RECEPTOR"/>
    <property type="match status" value="1"/>
</dbReference>
<dbReference type="InterPro" id="IPR000531">
    <property type="entry name" value="Beta-barrel_TonB"/>
</dbReference>
<dbReference type="SUPFAM" id="SSF56935">
    <property type="entry name" value="Porins"/>
    <property type="match status" value="1"/>
</dbReference>
<reference evidence="15" key="1">
    <citation type="submission" date="2022-10" db="EMBL/GenBank/DDBJ databases">
        <title>Completed Genome Sequence of two octocoral isolated bacterium, Endozoicomonas euniceicola EF212T and Endozoicomonas gorgoniicola PS125T.</title>
        <authorList>
            <person name="Chiou Y.-J."/>
            <person name="Chen Y.-H."/>
        </authorList>
    </citation>
    <scope>NUCLEOTIDE SEQUENCE</scope>
    <source>
        <strain evidence="15">EF212</strain>
    </source>
</reference>
<evidence type="ECO:0000256" key="12">
    <source>
        <dbReference type="SAM" id="SignalP"/>
    </source>
</evidence>
<dbReference type="Gene3D" id="2.40.170.20">
    <property type="entry name" value="TonB-dependent receptor, beta-barrel domain"/>
    <property type="match status" value="1"/>
</dbReference>
<keyword evidence="15" id="KW-0675">Receptor</keyword>
<comment type="subcellular location">
    <subcellularLocation>
        <location evidence="1 10">Cell outer membrane</location>
        <topology evidence="1 10">Multi-pass membrane protein</topology>
    </subcellularLocation>
</comment>
<keyword evidence="5 12" id="KW-0732">Signal</keyword>
<evidence type="ECO:0000256" key="3">
    <source>
        <dbReference type="ARBA" id="ARBA00022452"/>
    </source>
</evidence>
<evidence type="ECO:0000256" key="5">
    <source>
        <dbReference type="ARBA" id="ARBA00022729"/>
    </source>
</evidence>
<dbReference type="InterPro" id="IPR012910">
    <property type="entry name" value="Plug_dom"/>
</dbReference>
<evidence type="ECO:0000259" key="14">
    <source>
        <dbReference type="Pfam" id="PF07715"/>
    </source>
</evidence>
<feature type="chain" id="PRO_5047548452" evidence="12">
    <location>
        <begin position="23"/>
        <end position="636"/>
    </location>
</feature>
<feature type="signal peptide" evidence="12">
    <location>
        <begin position="1"/>
        <end position="22"/>
    </location>
</feature>
<evidence type="ECO:0000313" key="15">
    <source>
        <dbReference type="EMBL" id="UYM14618.1"/>
    </source>
</evidence>
<evidence type="ECO:0000259" key="13">
    <source>
        <dbReference type="Pfam" id="PF00593"/>
    </source>
</evidence>
<accession>A0ABY6GPD6</accession>
<comment type="similarity">
    <text evidence="10 11">Belongs to the TonB-dependent receptor family.</text>
</comment>
<protein>
    <submittedName>
        <fullName evidence="15">TonB-dependent receptor</fullName>
    </submittedName>
</protein>
<evidence type="ECO:0000256" key="4">
    <source>
        <dbReference type="ARBA" id="ARBA00022692"/>
    </source>
</evidence>
<keyword evidence="4 10" id="KW-0812">Transmembrane</keyword>
<keyword evidence="8 10" id="KW-0472">Membrane</keyword>
<dbReference type="RefSeq" id="WP_262596200.1">
    <property type="nucleotide sequence ID" value="NZ_CP103300.1"/>
</dbReference>
<dbReference type="CDD" id="cd01347">
    <property type="entry name" value="ligand_gated_channel"/>
    <property type="match status" value="1"/>
</dbReference>
<evidence type="ECO:0000256" key="10">
    <source>
        <dbReference type="PROSITE-ProRule" id="PRU01360"/>
    </source>
</evidence>
<dbReference type="InterPro" id="IPR039426">
    <property type="entry name" value="TonB-dep_rcpt-like"/>
</dbReference>
<dbReference type="EMBL" id="CP103300">
    <property type="protein sequence ID" value="UYM14618.1"/>
    <property type="molecule type" value="Genomic_DNA"/>
</dbReference>
<dbReference type="InterPro" id="IPR036942">
    <property type="entry name" value="Beta-barrel_TonB_sf"/>
</dbReference>
<keyword evidence="9 10" id="KW-0998">Cell outer membrane</keyword>
<keyword evidence="16" id="KW-1185">Reference proteome</keyword>
<evidence type="ECO:0000256" key="1">
    <source>
        <dbReference type="ARBA" id="ARBA00004571"/>
    </source>
</evidence>
<dbReference type="Pfam" id="PF07715">
    <property type="entry name" value="Plug"/>
    <property type="match status" value="1"/>
</dbReference>
<organism evidence="15 16">
    <name type="scientific">Endozoicomonas euniceicola</name>
    <dbReference type="NCBI Taxonomy" id="1234143"/>
    <lineage>
        <taxon>Bacteria</taxon>
        <taxon>Pseudomonadati</taxon>
        <taxon>Pseudomonadota</taxon>
        <taxon>Gammaproteobacteria</taxon>
        <taxon>Oceanospirillales</taxon>
        <taxon>Endozoicomonadaceae</taxon>
        <taxon>Endozoicomonas</taxon>
    </lineage>
</organism>
<keyword evidence="7 11" id="KW-0798">TonB box</keyword>
<dbReference type="Pfam" id="PF00593">
    <property type="entry name" value="TonB_dep_Rec_b-barrel"/>
    <property type="match status" value="1"/>
</dbReference>
<dbReference type="PANTHER" id="PTHR30069:SF53">
    <property type="entry name" value="COLICIN I RECEPTOR-RELATED"/>
    <property type="match status" value="1"/>
</dbReference>
<evidence type="ECO:0000256" key="7">
    <source>
        <dbReference type="ARBA" id="ARBA00023077"/>
    </source>
</evidence>
<proteinExistence type="inferred from homology"/>
<dbReference type="InterPro" id="IPR037066">
    <property type="entry name" value="Plug_dom_sf"/>
</dbReference>
<name>A0ABY6GPD6_9GAMM</name>
<dbReference type="Proteomes" id="UP001163255">
    <property type="component" value="Chromosome"/>
</dbReference>
<evidence type="ECO:0000256" key="6">
    <source>
        <dbReference type="ARBA" id="ARBA00023065"/>
    </source>
</evidence>
<keyword evidence="3 10" id="KW-1134">Transmembrane beta strand</keyword>
<sequence length="636" mass="70088">MSYKLQAAIGVAIAGFVNASIAADDVYRLDDVVVTASRTAQTVDQALAPVTVITREEIERSQASSVPELLARTPGVQIKAYGGPGSVTSAFVRGTASAQTQVLVDGQRVNSLTTGTPELQFFDPDQIERIEIVRGAGASLYGADAVGGIIQIFTRQGQGKPHVSLRAGVGNMGTHEFGVNAGGQSGATRFNVGAKLYETGGYDFTNDDYSANKGANLDDDGYRNKSFSASLSREFDNGAEAGVSLSHAQGKVEYDAALYQGTPSPYGAYSLFNNTSLAAYYSLPVSEQWFSRVDIGYTRNKSKERAENVPDTVTFKPSFIETRRVSLLWQNDLEWHDSQLLTLGLDYYNDFVDKTDKFVNPETGKKEDSRYNAAVFVQNQSRFERSDLQLSVRHDKNEAYGRNTTGKVAYGYDLPKAMRLVASYGTAFRAPTFNDLYYPDTGYGVGNPDIKPEKSANAELTLKGNHSIGRWEVSVFQNDIDDLINWAPVKPDSRKTTPSNIDKARIRGFEASLNTQLVGWNIRTSLTLLDPKDTKTDKVLVRRAKQNLVVDADYQWNKWSFGATAKAQGHSYNDTANKDRAPGFATFDIRTAWQASKEVKLEAKLTNLLDKEYYEVKGYRKEPRAGLVSVIWSPEI</sequence>
<dbReference type="PROSITE" id="PS52016">
    <property type="entry name" value="TONB_DEPENDENT_REC_3"/>
    <property type="match status" value="1"/>
</dbReference>
<feature type="domain" description="TonB-dependent receptor plug" evidence="14">
    <location>
        <begin position="45"/>
        <end position="149"/>
    </location>
</feature>
<feature type="domain" description="TonB-dependent receptor-like beta-barrel" evidence="13">
    <location>
        <begin position="197"/>
        <end position="608"/>
    </location>
</feature>
<evidence type="ECO:0000256" key="9">
    <source>
        <dbReference type="ARBA" id="ARBA00023237"/>
    </source>
</evidence>
<keyword evidence="2 10" id="KW-0813">Transport</keyword>
<gene>
    <name evidence="15" type="ORF">NX720_17200</name>
</gene>
<evidence type="ECO:0000256" key="8">
    <source>
        <dbReference type="ARBA" id="ARBA00023136"/>
    </source>
</evidence>
<evidence type="ECO:0000256" key="2">
    <source>
        <dbReference type="ARBA" id="ARBA00022448"/>
    </source>
</evidence>
<evidence type="ECO:0000313" key="16">
    <source>
        <dbReference type="Proteomes" id="UP001163255"/>
    </source>
</evidence>
<dbReference type="Gene3D" id="2.170.130.10">
    <property type="entry name" value="TonB-dependent receptor, plug domain"/>
    <property type="match status" value="1"/>
</dbReference>
<keyword evidence="6" id="KW-0406">Ion transport</keyword>